<evidence type="ECO:0000256" key="12">
    <source>
        <dbReference type="RuleBase" id="RU364052"/>
    </source>
</evidence>
<evidence type="ECO:0000256" key="1">
    <source>
        <dbReference type="ARBA" id="ARBA00001755"/>
    </source>
</evidence>
<evidence type="ECO:0000256" key="6">
    <source>
        <dbReference type="ARBA" id="ARBA00012402"/>
    </source>
</evidence>
<comment type="catalytic activity">
    <reaction evidence="1">
        <text>coproporphyrinogen III + 3 O2 = coproporphyrin III + 3 H2O2</text>
        <dbReference type="Rhea" id="RHEA:43436"/>
        <dbReference type="ChEBI" id="CHEBI:15379"/>
        <dbReference type="ChEBI" id="CHEBI:16240"/>
        <dbReference type="ChEBI" id="CHEBI:57309"/>
        <dbReference type="ChEBI" id="CHEBI:131725"/>
        <dbReference type="EC" id="1.3.3.15"/>
    </reaction>
    <physiologicalReaction direction="left-to-right" evidence="1">
        <dbReference type="Rhea" id="RHEA:43437"/>
    </physiologicalReaction>
</comment>
<evidence type="ECO:0000313" key="15">
    <source>
        <dbReference type="Proteomes" id="UP000635902"/>
    </source>
</evidence>
<evidence type="ECO:0000256" key="4">
    <source>
        <dbReference type="ARBA" id="ARBA00004744"/>
    </source>
</evidence>
<comment type="cofactor">
    <cofactor evidence="2 12">
        <name>FAD</name>
        <dbReference type="ChEBI" id="CHEBI:57692"/>
    </cofactor>
</comment>
<protein>
    <recommendedName>
        <fullName evidence="7 12">Coproporphyrinogen III oxidase</fullName>
        <ecNumber evidence="6 12">1.3.3.15</ecNumber>
    </recommendedName>
</protein>
<evidence type="ECO:0000256" key="5">
    <source>
        <dbReference type="ARBA" id="ARBA00008310"/>
    </source>
</evidence>
<evidence type="ECO:0000256" key="8">
    <source>
        <dbReference type="ARBA" id="ARBA00022630"/>
    </source>
</evidence>
<dbReference type="GO" id="GO:0004729">
    <property type="term" value="F:oxygen-dependent protoporphyrinogen oxidase activity"/>
    <property type="evidence" value="ECO:0007669"/>
    <property type="project" value="UniProtKB-EC"/>
</dbReference>
<keyword evidence="8 12" id="KW-0285">Flavoprotein</keyword>
<comment type="similarity">
    <text evidence="5 12">Belongs to the protoporphyrinogen/coproporphyrinogen oxidase family. Coproporphyrinogen III oxidase subfamily.</text>
</comment>
<gene>
    <name evidence="14" type="primary">hemG</name>
    <name evidence="14" type="ORF">IRY30_05325</name>
</gene>
<dbReference type="PANTHER" id="PTHR42923:SF3">
    <property type="entry name" value="PROTOPORPHYRINOGEN OXIDASE"/>
    <property type="match status" value="1"/>
</dbReference>
<keyword evidence="12" id="KW-0963">Cytoplasm</keyword>
<name>A0ABR9ZJE6_9CORY</name>
<dbReference type="Gene3D" id="3.90.660.20">
    <property type="entry name" value="Protoporphyrinogen oxidase, mitochondrial, domain 2"/>
    <property type="match status" value="1"/>
</dbReference>
<dbReference type="Gene3D" id="3.50.50.60">
    <property type="entry name" value="FAD/NAD(P)-binding domain"/>
    <property type="match status" value="1"/>
</dbReference>
<reference evidence="14 15" key="1">
    <citation type="submission" date="2020-10" db="EMBL/GenBank/DDBJ databases">
        <title>Novel species in genus Corynebacterium.</title>
        <authorList>
            <person name="Zhang G."/>
        </authorList>
    </citation>
    <scope>NUCLEOTIDE SEQUENCE [LARGE SCALE GENOMIC DNA]</scope>
    <source>
        <strain evidence="14 15">DSM 45110</strain>
    </source>
</reference>
<dbReference type="PANTHER" id="PTHR42923">
    <property type="entry name" value="PROTOPORPHYRINOGEN OXIDASE"/>
    <property type="match status" value="1"/>
</dbReference>
<comment type="subcellular location">
    <subcellularLocation>
        <location evidence="12">Cytoplasm</location>
    </subcellularLocation>
</comment>
<dbReference type="Gene3D" id="1.10.3110.10">
    <property type="entry name" value="protoporphyrinogen ix oxidase, domain 3"/>
    <property type="match status" value="1"/>
</dbReference>
<organism evidence="14 15">
    <name type="scientific">Corynebacterium suicordis DSM 45110</name>
    <dbReference type="NCBI Taxonomy" id="1121369"/>
    <lineage>
        <taxon>Bacteria</taxon>
        <taxon>Bacillati</taxon>
        <taxon>Actinomycetota</taxon>
        <taxon>Actinomycetes</taxon>
        <taxon>Mycobacteriales</taxon>
        <taxon>Corynebacteriaceae</taxon>
        <taxon>Corynebacterium</taxon>
    </lineage>
</organism>
<dbReference type="EC" id="1.3.3.15" evidence="6 12"/>
<comment type="pathway">
    <text evidence="4 12">Porphyrin-containing compound metabolism; protoheme biosynthesis.</text>
</comment>
<feature type="domain" description="Amine oxidase" evidence="13">
    <location>
        <begin position="19"/>
        <end position="470"/>
    </location>
</feature>
<comment type="function">
    <text evidence="3 12">Involved in coproporphyrin-dependent heme b biosynthesis. Catalyzes the oxidation of coproporphyrinogen III to coproporphyrin III.</text>
</comment>
<keyword evidence="11 12" id="KW-0350">Heme biosynthesis</keyword>
<dbReference type="InterPro" id="IPR036188">
    <property type="entry name" value="FAD/NAD-bd_sf"/>
</dbReference>
<dbReference type="SUPFAM" id="SSF51905">
    <property type="entry name" value="FAD/NAD(P)-binding domain"/>
    <property type="match status" value="1"/>
</dbReference>
<dbReference type="RefSeq" id="WP_194556300.1">
    <property type="nucleotide sequence ID" value="NZ_JADKMY010000001.1"/>
</dbReference>
<dbReference type="NCBIfam" id="TIGR00562">
    <property type="entry name" value="proto_IX_ox"/>
    <property type="match status" value="1"/>
</dbReference>
<evidence type="ECO:0000256" key="2">
    <source>
        <dbReference type="ARBA" id="ARBA00001974"/>
    </source>
</evidence>
<dbReference type="Pfam" id="PF01593">
    <property type="entry name" value="Amino_oxidase"/>
    <property type="match status" value="1"/>
</dbReference>
<evidence type="ECO:0000259" key="13">
    <source>
        <dbReference type="Pfam" id="PF01593"/>
    </source>
</evidence>
<keyword evidence="10 12" id="KW-0560">Oxidoreductase</keyword>
<evidence type="ECO:0000256" key="9">
    <source>
        <dbReference type="ARBA" id="ARBA00022827"/>
    </source>
</evidence>
<comment type="caution">
    <text evidence="14">The sequence shown here is derived from an EMBL/GenBank/DDBJ whole genome shotgun (WGS) entry which is preliminary data.</text>
</comment>
<dbReference type="InterPro" id="IPR002937">
    <property type="entry name" value="Amino_oxidase"/>
</dbReference>
<evidence type="ECO:0000256" key="3">
    <source>
        <dbReference type="ARBA" id="ARBA00002185"/>
    </source>
</evidence>
<keyword evidence="15" id="KW-1185">Reference proteome</keyword>
<accession>A0ABR9ZJE6</accession>
<dbReference type="SUPFAM" id="SSF54373">
    <property type="entry name" value="FAD-linked reductases, C-terminal domain"/>
    <property type="match status" value="1"/>
</dbReference>
<evidence type="ECO:0000256" key="11">
    <source>
        <dbReference type="ARBA" id="ARBA00023133"/>
    </source>
</evidence>
<sequence>MSSALNRNPVRIAIVGGGIAGLSAAWQARQDFGEAAEIHVLEAADRLGGKLHTVDFETGPVDMGAEAFLGLRQDFVDFVHELGMSEELRTPATDKPSALWVGDQLVDIPKRTFMGIPARGADVQAVVGEKVASLIDAEITTPPVEWTPGQDISVGELVESRFGKDVVDLLVTPMLSGVYSTDAHGLGVRATMPQLAEELDERGANSGHFHLSEVISAMLKKREESSETQNKNTQRPPVFRSLAQGYGSLVEALVAQSGAEIHLTTEVSGISREAHAWQVDPLGEVDALILAVPAPIAAGLLGGSAPRVAEALRSIELASSVVVGMRFASDEGTPERSGVLIGTQASTDAKAFTFSSKKWPHLAERGGALLRASFGTAGDTSYLQAEDSTLVELALRDLQTITGSELLPEETYVQRWWGGIPRYGVGHMKTVHEVETAVRSVPGLGVAGAMLNGVGVPAAAATGRAAVRKIRADLTLMPPR</sequence>
<evidence type="ECO:0000313" key="14">
    <source>
        <dbReference type="EMBL" id="MBF4553504.1"/>
    </source>
</evidence>
<dbReference type="Proteomes" id="UP000635902">
    <property type="component" value="Unassembled WGS sequence"/>
</dbReference>
<evidence type="ECO:0000256" key="10">
    <source>
        <dbReference type="ARBA" id="ARBA00023002"/>
    </source>
</evidence>
<proteinExistence type="inferred from homology"/>
<evidence type="ECO:0000256" key="7">
    <source>
        <dbReference type="ARBA" id="ARBA00019046"/>
    </source>
</evidence>
<dbReference type="InterPro" id="IPR004572">
    <property type="entry name" value="Protoporphyrinogen_oxidase"/>
</dbReference>
<dbReference type="InterPro" id="IPR050464">
    <property type="entry name" value="Zeta_carotene_desat/Oxidored"/>
</dbReference>
<keyword evidence="9 12" id="KW-0274">FAD</keyword>
<dbReference type="EMBL" id="JADKMY010000001">
    <property type="protein sequence ID" value="MBF4553504.1"/>
    <property type="molecule type" value="Genomic_DNA"/>
</dbReference>